<dbReference type="AlphaFoldDB" id="A0A7R9QMQ2"/>
<feature type="non-terminal residue" evidence="5">
    <location>
        <position position="123"/>
    </location>
</feature>
<dbReference type="Gene3D" id="3.40.50.720">
    <property type="entry name" value="NAD(P)-binding Rossmann-like Domain"/>
    <property type="match status" value="1"/>
</dbReference>
<reference evidence="5" key="1">
    <citation type="submission" date="2020-11" db="EMBL/GenBank/DDBJ databases">
        <authorList>
            <person name="Tran Van P."/>
        </authorList>
    </citation>
    <scope>NUCLEOTIDE SEQUENCE</scope>
</reference>
<comment type="similarity">
    <text evidence="4">Belongs to the short-chain dehydrogenases/reductases (SDR) family. 17-beta-HSD 3 subfamily.</text>
</comment>
<organism evidence="5">
    <name type="scientific">Medioppia subpectinata</name>
    <dbReference type="NCBI Taxonomy" id="1979941"/>
    <lineage>
        <taxon>Eukaryota</taxon>
        <taxon>Metazoa</taxon>
        <taxon>Ecdysozoa</taxon>
        <taxon>Arthropoda</taxon>
        <taxon>Chelicerata</taxon>
        <taxon>Arachnida</taxon>
        <taxon>Acari</taxon>
        <taxon>Acariformes</taxon>
        <taxon>Sarcoptiformes</taxon>
        <taxon>Oribatida</taxon>
        <taxon>Brachypylina</taxon>
        <taxon>Oppioidea</taxon>
        <taxon>Oppiidae</taxon>
        <taxon>Medioppia</taxon>
    </lineage>
</organism>
<keyword evidence="2" id="KW-0521">NADP</keyword>
<dbReference type="OrthoDB" id="6606071at2759"/>
<evidence type="ECO:0000256" key="3">
    <source>
        <dbReference type="ARBA" id="ARBA00023128"/>
    </source>
</evidence>
<dbReference type="PANTHER" id="PTHR44889">
    <property type="entry name" value="INACTIVE HYDROXYSTEROID DEHYDROGENASE-LIKE PROTEIN 1"/>
    <property type="match status" value="1"/>
</dbReference>
<dbReference type="InterPro" id="IPR052149">
    <property type="entry name" value="17-beta-HSD3-like"/>
</dbReference>
<dbReference type="InterPro" id="IPR036291">
    <property type="entry name" value="NAD(P)-bd_dom_sf"/>
</dbReference>
<evidence type="ECO:0000256" key="2">
    <source>
        <dbReference type="ARBA" id="ARBA00022857"/>
    </source>
</evidence>
<dbReference type="Proteomes" id="UP000759131">
    <property type="component" value="Unassembled WGS sequence"/>
</dbReference>
<comment type="subcellular location">
    <subcellularLocation>
        <location evidence="1">Mitochondrion</location>
    </subcellularLocation>
</comment>
<dbReference type="InterPro" id="IPR002347">
    <property type="entry name" value="SDR_fam"/>
</dbReference>
<sequence length="123" mass="14030">MVLPQMRSRRKGLIMNISSLLAIKPTPYLSLQSASKAFVDHFSTALSYECRHYGIRVQSLMPSFCSIGSNSWFKGFIAPAHQTYANRAINTIGSTRRTTGYLWHELHYYLLDRCPQPVWSSLS</sequence>
<evidence type="ECO:0000256" key="4">
    <source>
        <dbReference type="ARBA" id="ARBA00038261"/>
    </source>
</evidence>
<dbReference type="Pfam" id="PF00106">
    <property type="entry name" value="adh_short"/>
    <property type="match status" value="1"/>
</dbReference>
<evidence type="ECO:0000256" key="1">
    <source>
        <dbReference type="ARBA" id="ARBA00004173"/>
    </source>
</evidence>
<dbReference type="GO" id="GO:0005739">
    <property type="term" value="C:mitochondrion"/>
    <property type="evidence" value="ECO:0007669"/>
    <property type="project" value="UniProtKB-SubCell"/>
</dbReference>
<evidence type="ECO:0000313" key="6">
    <source>
        <dbReference type="Proteomes" id="UP000759131"/>
    </source>
</evidence>
<evidence type="ECO:0000313" key="5">
    <source>
        <dbReference type="EMBL" id="CAD7651117.1"/>
    </source>
</evidence>
<accession>A0A7R9QMQ2</accession>
<gene>
    <name evidence="5" type="ORF">OSB1V03_LOCUS23193</name>
</gene>
<keyword evidence="6" id="KW-1185">Reference proteome</keyword>
<name>A0A7R9QMQ2_9ACAR</name>
<protein>
    <submittedName>
        <fullName evidence="5">Uncharacterized protein</fullName>
    </submittedName>
</protein>
<dbReference type="EMBL" id="OC910156">
    <property type="protein sequence ID" value="CAD7651117.1"/>
    <property type="molecule type" value="Genomic_DNA"/>
</dbReference>
<proteinExistence type="inferred from homology"/>
<dbReference type="EMBL" id="CAJPIZ010055581">
    <property type="protein sequence ID" value="CAG2123248.1"/>
    <property type="molecule type" value="Genomic_DNA"/>
</dbReference>
<dbReference type="PANTHER" id="PTHR44889:SF1">
    <property type="entry name" value="INACTIVE HYDROXYSTEROID DEHYDROGENASE-LIKE PROTEIN 1"/>
    <property type="match status" value="1"/>
</dbReference>
<dbReference type="SUPFAM" id="SSF51735">
    <property type="entry name" value="NAD(P)-binding Rossmann-fold domains"/>
    <property type="match status" value="1"/>
</dbReference>
<keyword evidence="3" id="KW-0496">Mitochondrion</keyword>